<keyword evidence="3" id="KW-0812">Transmembrane</keyword>
<evidence type="ECO:0000256" key="7">
    <source>
        <dbReference type="ARBA" id="ARBA00023136"/>
    </source>
</evidence>
<dbReference type="InterPro" id="IPR039421">
    <property type="entry name" value="Type_1_exporter"/>
</dbReference>
<dbReference type="EMBL" id="HBHY01022288">
    <property type="protein sequence ID" value="CAE0153588.1"/>
    <property type="molecule type" value="Transcribed_RNA"/>
</dbReference>
<dbReference type="Pfam" id="PF00005">
    <property type="entry name" value="ABC_tran"/>
    <property type="match status" value="1"/>
</dbReference>
<evidence type="ECO:0000256" key="5">
    <source>
        <dbReference type="ARBA" id="ARBA00022840"/>
    </source>
</evidence>
<accession>A0A7S3FLJ3</accession>
<evidence type="ECO:0000259" key="8">
    <source>
        <dbReference type="PROSITE" id="PS50893"/>
    </source>
</evidence>
<keyword evidence="5" id="KW-0067">ATP-binding</keyword>
<sequence>MALAGAITAQELTAFMLYVQMVIESALACGEQYAAIMEGLGSCEKVLAMASRPVAAQLRPNARLQRLPQLRGDICLQDVCFAYAGRPDAHVLCGTTLRMTAGETTALVGRSGSGKSTVAQLIQGLYAPTAAATTQNAVELPAGEVSVDGVDLRQLDAVWLRAQMGVVGQEPRLFRASVLDNILYSGAAEAATQGGGELEFEEGDAARRARAERAAVAANAHEFIMQLPQGYNTTVGSSTLSGGQKQRLAIARALARDPTILILDEATSALDAESQQLVSEALQNAISLPGANGRRRTTLIVAHRLSTVRTADSIVVMDRGEAVEQGTHEELLALEGAYYDLCRRSQDSGLIDEGTAGSDGEVGGDGALAVCEGEDDAEVCETADGEPTAVVAPKPRV</sequence>
<dbReference type="PROSITE" id="PS50893">
    <property type="entry name" value="ABC_TRANSPORTER_2"/>
    <property type="match status" value="1"/>
</dbReference>
<dbReference type="Gene3D" id="3.40.50.300">
    <property type="entry name" value="P-loop containing nucleotide triphosphate hydrolases"/>
    <property type="match status" value="1"/>
</dbReference>
<dbReference type="GO" id="GO:0005524">
    <property type="term" value="F:ATP binding"/>
    <property type="evidence" value="ECO:0007669"/>
    <property type="project" value="UniProtKB-KW"/>
</dbReference>
<comment type="subcellular location">
    <subcellularLocation>
        <location evidence="1">Membrane</location>
        <topology evidence="1">Multi-pass membrane protein</topology>
    </subcellularLocation>
</comment>
<keyword evidence="2" id="KW-0813">Transport</keyword>
<dbReference type="GO" id="GO:0016020">
    <property type="term" value="C:membrane"/>
    <property type="evidence" value="ECO:0007669"/>
    <property type="project" value="UniProtKB-SubCell"/>
</dbReference>
<protein>
    <recommendedName>
        <fullName evidence="8">ABC transporter domain-containing protein</fullName>
    </recommendedName>
</protein>
<dbReference type="GO" id="GO:0005737">
    <property type="term" value="C:cytoplasm"/>
    <property type="evidence" value="ECO:0007669"/>
    <property type="project" value="UniProtKB-ARBA"/>
</dbReference>
<gene>
    <name evidence="9" type="ORF">PSIN1315_LOCUS14267</name>
</gene>
<dbReference type="SMART" id="SM00382">
    <property type="entry name" value="AAA"/>
    <property type="match status" value="1"/>
</dbReference>
<dbReference type="GO" id="GO:0016887">
    <property type="term" value="F:ATP hydrolysis activity"/>
    <property type="evidence" value="ECO:0007669"/>
    <property type="project" value="InterPro"/>
</dbReference>
<evidence type="ECO:0000256" key="6">
    <source>
        <dbReference type="ARBA" id="ARBA00022989"/>
    </source>
</evidence>
<keyword evidence="6" id="KW-1133">Transmembrane helix</keyword>
<name>A0A7S3FLJ3_9VIRI</name>
<organism evidence="9">
    <name type="scientific">Prasinoderma singulare</name>
    <dbReference type="NCBI Taxonomy" id="676789"/>
    <lineage>
        <taxon>Eukaryota</taxon>
        <taxon>Viridiplantae</taxon>
        <taxon>Prasinodermophyta</taxon>
        <taxon>Prasinodermophyceae</taxon>
        <taxon>Prasinodermales</taxon>
        <taxon>Prasinodermaceae</taxon>
        <taxon>Prasinoderma</taxon>
    </lineage>
</organism>
<keyword evidence="7" id="KW-0472">Membrane</keyword>
<evidence type="ECO:0000256" key="2">
    <source>
        <dbReference type="ARBA" id="ARBA00022448"/>
    </source>
</evidence>
<dbReference type="InterPro" id="IPR003439">
    <property type="entry name" value="ABC_transporter-like_ATP-bd"/>
</dbReference>
<evidence type="ECO:0000256" key="4">
    <source>
        <dbReference type="ARBA" id="ARBA00022741"/>
    </source>
</evidence>
<dbReference type="AlphaFoldDB" id="A0A7S3FLJ3"/>
<reference evidence="9" key="1">
    <citation type="submission" date="2021-01" db="EMBL/GenBank/DDBJ databases">
        <authorList>
            <person name="Corre E."/>
            <person name="Pelletier E."/>
            <person name="Niang G."/>
            <person name="Scheremetjew M."/>
            <person name="Finn R."/>
            <person name="Kale V."/>
            <person name="Holt S."/>
            <person name="Cochrane G."/>
            <person name="Meng A."/>
            <person name="Brown T."/>
            <person name="Cohen L."/>
        </authorList>
    </citation>
    <scope>NUCLEOTIDE SEQUENCE</scope>
    <source>
        <strain evidence="9">RCC927</strain>
    </source>
</reference>
<dbReference type="PROSITE" id="PS00211">
    <property type="entry name" value="ABC_TRANSPORTER_1"/>
    <property type="match status" value="1"/>
</dbReference>
<proteinExistence type="predicted"/>
<keyword evidence="4" id="KW-0547">Nucleotide-binding</keyword>
<dbReference type="SUPFAM" id="SSF52540">
    <property type="entry name" value="P-loop containing nucleoside triphosphate hydrolases"/>
    <property type="match status" value="1"/>
</dbReference>
<dbReference type="FunFam" id="3.40.50.300:FF:000836">
    <property type="entry name" value="ABC transporter B family member 25"/>
    <property type="match status" value="1"/>
</dbReference>
<dbReference type="InterPro" id="IPR027417">
    <property type="entry name" value="P-loop_NTPase"/>
</dbReference>
<dbReference type="PANTHER" id="PTHR43394">
    <property type="entry name" value="ATP-DEPENDENT PERMEASE MDL1, MITOCHONDRIAL"/>
    <property type="match status" value="1"/>
</dbReference>
<dbReference type="GO" id="GO:0015421">
    <property type="term" value="F:ABC-type oligopeptide transporter activity"/>
    <property type="evidence" value="ECO:0007669"/>
    <property type="project" value="TreeGrafter"/>
</dbReference>
<evidence type="ECO:0000313" key="9">
    <source>
        <dbReference type="EMBL" id="CAE0153588.1"/>
    </source>
</evidence>
<evidence type="ECO:0000256" key="1">
    <source>
        <dbReference type="ARBA" id="ARBA00004141"/>
    </source>
</evidence>
<dbReference type="InterPro" id="IPR003593">
    <property type="entry name" value="AAA+_ATPase"/>
</dbReference>
<dbReference type="InterPro" id="IPR017871">
    <property type="entry name" value="ABC_transporter-like_CS"/>
</dbReference>
<evidence type="ECO:0000256" key="3">
    <source>
        <dbReference type="ARBA" id="ARBA00022692"/>
    </source>
</evidence>
<feature type="domain" description="ABC transporter" evidence="8">
    <location>
        <begin position="74"/>
        <end position="344"/>
    </location>
</feature>
<dbReference type="PANTHER" id="PTHR43394:SF19">
    <property type="entry name" value="ABC TRANSPORTER B FAMILY"/>
    <property type="match status" value="1"/>
</dbReference>